<dbReference type="PANTHER" id="PTHR42680:SF1">
    <property type="entry name" value="DEOXYURIDINE 5'-TRIPHOSPHATE NUCLEOTIDOHYDROLASE"/>
    <property type="match status" value="1"/>
</dbReference>
<keyword evidence="1" id="KW-0378">Hydrolase</keyword>
<dbReference type="GO" id="GO:0006229">
    <property type="term" value="P:dUTP biosynthetic process"/>
    <property type="evidence" value="ECO:0007669"/>
    <property type="project" value="InterPro"/>
</dbReference>
<dbReference type="InterPro" id="IPR011962">
    <property type="entry name" value="dCTP_deaminase"/>
</dbReference>
<dbReference type="SUPFAM" id="SSF51283">
    <property type="entry name" value="dUTPase-like"/>
    <property type="match status" value="1"/>
</dbReference>
<organism evidence="3 4">
    <name type="scientific">Geodia barretti</name>
    <name type="common">Barrett's horny sponge</name>
    <dbReference type="NCBI Taxonomy" id="519541"/>
    <lineage>
        <taxon>Eukaryota</taxon>
        <taxon>Metazoa</taxon>
        <taxon>Porifera</taxon>
        <taxon>Demospongiae</taxon>
        <taxon>Heteroscleromorpha</taxon>
        <taxon>Tetractinellida</taxon>
        <taxon>Astrophorina</taxon>
        <taxon>Geodiidae</taxon>
        <taxon>Geodia</taxon>
    </lineage>
</organism>
<dbReference type="InterPro" id="IPR036157">
    <property type="entry name" value="dUTPase-like_sf"/>
</dbReference>
<comment type="caution">
    <text evidence="3">The sequence shown here is derived from an EMBL/GenBank/DDBJ whole genome shotgun (WGS) entry which is preliminary data.</text>
</comment>
<gene>
    <name evidence="3" type="ORF">GBAR_LOCUS13978</name>
</gene>
<dbReference type="GO" id="GO:0008829">
    <property type="term" value="F:dCTP deaminase activity"/>
    <property type="evidence" value="ECO:0007669"/>
    <property type="project" value="InterPro"/>
</dbReference>
<evidence type="ECO:0000313" key="3">
    <source>
        <dbReference type="EMBL" id="CAI8023982.1"/>
    </source>
</evidence>
<accession>A0AA35WRQ0</accession>
<reference evidence="3" key="1">
    <citation type="submission" date="2023-03" db="EMBL/GenBank/DDBJ databases">
        <authorList>
            <person name="Steffen K."/>
            <person name="Cardenas P."/>
        </authorList>
    </citation>
    <scope>NUCLEOTIDE SEQUENCE</scope>
</reference>
<keyword evidence="4" id="KW-1185">Reference proteome</keyword>
<dbReference type="Pfam" id="PF22769">
    <property type="entry name" value="DCD"/>
    <property type="match status" value="1"/>
</dbReference>
<keyword evidence="2" id="KW-0546">Nucleotide metabolism</keyword>
<dbReference type="InterPro" id="IPR033704">
    <property type="entry name" value="dUTPase_trimeric"/>
</dbReference>
<evidence type="ECO:0000313" key="4">
    <source>
        <dbReference type="Proteomes" id="UP001174909"/>
    </source>
</evidence>
<evidence type="ECO:0000256" key="2">
    <source>
        <dbReference type="ARBA" id="ARBA00023080"/>
    </source>
</evidence>
<dbReference type="Gene3D" id="2.70.40.10">
    <property type="match status" value="1"/>
</dbReference>
<dbReference type="EMBL" id="CASHTH010002048">
    <property type="protein sequence ID" value="CAI8023982.1"/>
    <property type="molecule type" value="Genomic_DNA"/>
</dbReference>
<dbReference type="PANTHER" id="PTHR42680">
    <property type="entry name" value="DCTP DEAMINASE"/>
    <property type="match status" value="1"/>
</dbReference>
<sequence length="156" mass="17341">GQPALVEGLVSLSEQIQPSGFDLSLRRVDHLTSAGRMGHASSDRSLPESIILDFGDDGWVFLDPGTYLATFNEVVNIPLDLMALARPRSSLIRSGVSLHTAVWDPGYQGRSQALLIVHNSDGFHIQHNARLMQMVFFRLVQPLQRGYEGRYQGERP</sequence>
<protein>
    <submittedName>
        <fullName evidence="3">Probable deoxyuridine 5'-triphosphate nucleotidohydrolase</fullName>
    </submittedName>
</protein>
<evidence type="ECO:0000256" key="1">
    <source>
        <dbReference type="ARBA" id="ARBA00022801"/>
    </source>
</evidence>
<feature type="non-terminal residue" evidence="3">
    <location>
        <position position="1"/>
    </location>
</feature>
<dbReference type="AlphaFoldDB" id="A0AA35WRQ0"/>
<name>A0AA35WRQ0_GEOBA</name>
<dbReference type="CDD" id="cd07557">
    <property type="entry name" value="trimeric_dUTPase"/>
    <property type="match status" value="1"/>
</dbReference>
<dbReference type="Proteomes" id="UP001174909">
    <property type="component" value="Unassembled WGS sequence"/>
</dbReference>
<proteinExistence type="predicted"/>
<dbReference type="NCBIfam" id="NF002598">
    <property type="entry name" value="PRK02253.1"/>
    <property type="match status" value="1"/>
</dbReference>